<accession>A0A3S1CP12</accession>
<evidence type="ECO:0000256" key="1">
    <source>
        <dbReference type="ARBA" id="ARBA00004442"/>
    </source>
</evidence>
<dbReference type="Proteomes" id="UP000281028">
    <property type="component" value="Unassembled WGS sequence"/>
</dbReference>
<gene>
    <name evidence="4" type="ORF">ECE50_002715</name>
</gene>
<dbReference type="InterPro" id="IPR041700">
    <property type="entry name" value="OMP_b-brl_3"/>
</dbReference>
<keyword evidence="4" id="KW-0675">Receptor</keyword>
<dbReference type="AlphaFoldDB" id="A0A3S1CP12"/>
<dbReference type="InterPro" id="IPR037066">
    <property type="entry name" value="Plug_dom_sf"/>
</dbReference>
<evidence type="ECO:0000313" key="4">
    <source>
        <dbReference type="EMBL" id="NSL85726.1"/>
    </source>
</evidence>
<reference evidence="4" key="1">
    <citation type="submission" date="2020-05" db="EMBL/GenBank/DDBJ databases">
        <title>Chitinophaga laudate sp. nov., isolated from a tropical peat swamp.</title>
        <authorList>
            <person name="Goh C.B.S."/>
            <person name="Lee M.S."/>
            <person name="Parimannan S."/>
            <person name="Pasbakhsh P."/>
            <person name="Yule C.M."/>
            <person name="Rajandas H."/>
            <person name="Loke S."/>
            <person name="Croft L."/>
            <person name="Tan J.B.L."/>
        </authorList>
    </citation>
    <scope>NUCLEOTIDE SEQUENCE</scope>
    <source>
        <strain evidence="4">Mgbs1</strain>
    </source>
</reference>
<organism evidence="4 5">
    <name type="scientific">Chitinophaga solisilvae</name>
    <dbReference type="NCBI Taxonomy" id="1233460"/>
    <lineage>
        <taxon>Bacteria</taxon>
        <taxon>Pseudomonadati</taxon>
        <taxon>Bacteroidota</taxon>
        <taxon>Chitinophagia</taxon>
        <taxon>Chitinophagales</taxon>
        <taxon>Chitinophagaceae</taxon>
        <taxon>Chitinophaga</taxon>
    </lineage>
</organism>
<keyword evidence="5" id="KW-1185">Reference proteome</keyword>
<keyword evidence="3" id="KW-0998">Cell outer membrane</keyword>
<dbReference type="InterPro" id="IPR036942">
    <property type="entry name" value="Beta-barrel_TonB_sf"/>
</dbReference>
<evidence type="ECO:0000256" key="3">
    <source>
        <dbReference type="ARBA" id="ARBA00023237"/>
    </source>
</evidence>
<dbReference type="OrthoDB" id="724695at2"/>
<dbReference type="Gene3D" id="2.60.40.1120">
    <property type="entry name" value="Carboxypeptidase-like, regulatory domain"/>
    <property type="match status" value="1"/>
</dbReference>
<dbReference type="InterPro" id="IPR013784">
    <property type="entry name" value="Carb-bd-like_fold"/>
</dbReference>
<dbReference type="Gene3D" id="2.170.130.10">
    <property type="entry name" value="TonB-dependent receptor, plug domain"/>
    <property type="match status" value="1"/>
</dbReference>
<dbReference type="GO" id="GO:0009279">
    <property type="term" value="C:cell outer membrane"/>
    <property type="evidence" value="ECO:0007669"/>
    <property type="project" value="UniProtKB-SubCell"/>
</dbReference>
<dbReference type="Pfam" id="PF14905">
    <property type="entry name" value="OMP_b-brl_3"/>
    <property type="match status" value="1"/>
</dbReference>
<dbReference type="Gene3D" id="2.40.170.20">
    <property type="entry name" value="TonB-dependent receptor, beta-barrel domain"/>
    <property type="match status" value="1"/>
</dbReference>
<dbReference type="PANTHER" id="PTHR40980">
    <property type="entry name" value="PLUG DOMAIN-CONTAINING PROTEIN"/>
    <property type="match status" value="1"/>
</dbReference>
<evidence type="ECO:0000313" key="5">
    <source>
        <dbReference type="Proteomes" id="UP000281028"/>
    </source>
</evidence>
<dbReference type="SUPFAM" id="SSF49452">
    <property type="entry name" value="Starch-binding domain-like"/>
    <property type="match status" value="1"/>
</dbReference>
<dbReference type="GO" id="GO:0030246">
    <property type="term" value="F:carbohydrate binding"/>
    <property type="evidence" value="ECO:0007669"/>
    <property type="project" value="InterPro"/>
</dbReference>
<evidence type="ECO:0000256" key="2">
    <source>
        <dbReference type="ARBA" id="ARBA00023136"/>
    </source>
</evidence>
<keyword evidence="2" id="KW-0472">Membrane</keyword>
<dbReference type="EMBL" id="RIAR02000001">
    <property type="protein sequence ID" value="NSL85726.1"/>
    <property type="molecule type" value="Genomic_DNA"/>
</dbReference>
<dbReference type="Pfam" id="PF13620">
    <property type="entry name" value="CarboxypepD_reg"/>
    <property type="match status" value="1"/>
</dbReference>
<comment type="caution">
    <text evidence="4">The sequence shown here is derived from an EMBL/GenBank/DDBJ whole genome shotgun (WGS) entry which is preliminary data.</text>
</comment>
<dbReference type="PANTHER" id="PTHR40980:SF4">
    <property type="entry name" value="TONB-DEPENDENT RECEPTOR-LIKE BETA-BARREL DOMAIN-CONTAINING PROTEIN"/>
    <property type="match status" value="1"/>
</dbReference>
<sequence length="813" mass="92649">MRNAMKRYCHLYFILFILLFAVEAMAQDSNGTIRGKVTDDKGNPVPGATVLLKKQQDSSLYKSYISDGDGIFVFEAASAGQYQVEIKMIGYETFTRKEITATAQAVTEVKDVRLLLSSRTLGPVTVKGQLPFIDRQIDKVVVNLESSNLAQGNSAMELLPKLPGIQVTPDDQLKLNGRPNVTIYIDGKPTYLSGDALAAQLKGMNAANIQKIELIAQPGAKYDAAGSGGIINIVRKKNRGEGLNGTITAGAGMGNYGKYNGGIGLNYRNQKVNIVFNNDYMFNKFFNDSRVISEFGTADNKLLKLFNSDNRTISTNKTNTPSLAVDFYLSKRTTLSVSGVAATRNFHRDGTSFTTESDNKGSIASLRDFDISYSQKYNNYSTNMHLVHQFDSTGKELVVDLDYFNYGSTFNQLYADTILSKEQLFLRSGRTWLDQDRNLKIYSGKADYSHVFRNKLNMDLGWKSSYIVSDNYDMVREDSVPAPVNNHFRYTENINAGYVNLNRKFSQLTLQMGLRVEQTYAKGEQLLRNVSVTRNYTNLFPSLYVDYSISKDHSLNLQLNRKIDRPPYLNMNPLSFRINPTTNFKGNPDLLPVLSYNAELGYSFRNEFSAAFRYSRNTHDFMTQASPDSSQEVSTIITINNDYTEYLNLSFSYSKEWNSWWRTNSSLEFYRQSFKGFVNGLPLDIQGLYAYNFYLFNSFRLTSKLSAECMYYYNHRNQENIRITEPKHALSFAVKQQLFASRGSLTLNIQDPFFFYRERYTENSITVKQRFDTRFETRVVKLNFMYRFGRSKMKKANVGNSAAEEQKRSRPVN</sequence>
<dbReference type="SUPFAM" id="SSF56935">
    <property type="entry name" value="Porins"/>
    <property type="match status" value="1"/>
</dbReference>
<proteinExistence type="predicted"/>
<comment type="subcellular location">
    <subcellularLocation>
        <location evidence="1">Cell outer membrane</location>
    </subcellularLocation>
</comment>
<protein>
    <submittedName>
        <fullName evidence="4">TonB-dependent receptor</fullName>
    </submittedName>
</protein>
<name>A0A3S1CP12_9BACT</name>